<feature type="domain" description="ADP ribosyltransferase" evidence="1">
    <location>
        <begin position="296"/>
        <end position="468"/>
    </location>
</feature>
<evidence type="ECO:0000313" key="3">
    <source>
        <dbReference type="EMBL" id="DAE04759.1"/>
    </source>
</evidence>
<dbReference type="Gene3D" id="3.90.176.10">
    <property type="entry name" value="Toxin ADP-ribosyltransferase, Chain A, domain 1"/>
    <property type="match status" value="1"/>
</dbReference>
<dbReference type="GO" id="GO:0005576">
    <property type="term" value="C:extracellular region"/>
    <property type="evidence" value="ECO:0007669"/>
    <property type="project" value="InterPro"/>
</dbReference>
<dbReference type="SUPFAM" id="SSF56399">
    <property type="entry name" value="ADP-ribosylation"/>
    <property type="match status" value="1"/>
</dbReference>
<reference evidence="3" key="1">
    <citation type="journal article" date="2021" name="Proc. Natl. Acad. Sci. U.S.A.">
        <title>A Catalog of Tens of Thousands of Viruses from Human Metagenomes Reveals Hidden Associations with Chronic Diseases.</title>
        <authorList>
            <person name="Tisza M.J."/>
            <person name="Buck C.B."/>
        </authorList>
    </citation>
    <scope>NUCLEOTIDE SEQUENCE</scope>
    <source>
        <strain evidence="3">Ctorp6</strain>
    </source>
</reference>
<name>A0A8S5PC58_9CAUD</name>
<feature type="domain" description="Phage head morphogenesis" evidence="2">
    <location>
        <begin position="160"/>
        <end position="255"/>
    </location>
</feature>
<protein>
    <submittedName>
        <fullName evidence="3">Minor capsid protein</fullName>
    </submittedName>
</protein>
<evidence type="ECO:0000259" key="2">
    <source>
        <dbReference type="Pfam" id="PF04233"/>
    </source>
</evidence>
<accession>A0A8S5PC58</accession>
<dbReference type="InterPro" id="IPR006528">
    <property type="entry name" value="Phage_head_morphogenesis_dom"/>
</dbReference>
<evidence type="ECO:0000259" key="1">
    <source>
        <dbReference type="Pfam" id="PF03496"/>
    </source>
</evidence>
<sequence length="473" mass="54175">MAKSKPYQNSEYWENRIAKETWRTYNSAEEQNRDLLRMYEKTSSSIKRELYALAEEAEKTGELTRTQQYRFNKLLGQQGAIFQEIEKLGTSIEKSQTSRMKAAGQDVYKNVMESLGIDDFSFPNKKEMEQMLRSPWHGSFFSERLWNDMGVLERNMNGVINNFIATGKTVTETAVQLSNVMQKSFNVAHRLVRTETINYMNRSALRGYKDAGVEKVQWWAAEDERTCEICGANHEKEYNIDKAPILPCHPGCRCTWLPVIRKEISLDKAVDSGTIKMERYKVFENGSAVNQFFYDSGYKIWKSNLTRSQHAAISSYTAGGYEDINNYLRKLNDWESLNSDLMDNMRDDLHSAMDNFMLKDGITVYRLVGRDAFGNYASNLEDLIGAEYTDLGFISTSPAYSGANDAFIKDKDILLEINVPKGKGIGMYVNELSGFKDMEYEFLLRDGIPCEIVSVDKKGDKPKIKMVVKKNDG</sequence>
<dbReference type="InterPro" id="IPR003540">
    <property type="entry name" value="ADP-ribosyltransferase"/>
</dbReference>
<dbReference type="EMBL" id="BK015394">
    <property type="protein sequence ID" value="DAE04759.1"/>
    <property type="molecule type" value="Genomic_DNA"/>
</dbReference>
<proteinExistence type="predicted"/>
<dbReference type="Pfam" id="PF03496">
    <property type="entry name" value="ADPrib_exo_Tox"/>
    <property type="match status" value="1"/>
</dbReference>
<dbReference type="NCBIfam" id="TIGR01641">
    <property type="entry name" value="phageSPP1_gp7"/>
    <property type="match status" value="1"/>
</dbReference>
<organism evidence="3">
    <name type="scientific">Siphoviridae sp. ctorp6</name>
    <dbReference type="NCBI Taxonomy" id="2825673"/>
    <lineage>
        <taxon>Viruses</taxon>
        <taxon>Duplodnaviria</taxon>
        <taxon>Heunggongvirae</taxon>
        <taxon>Uroviricota</taxon>
        <taxon>Caudoviricetes</taxon>
    </lineage>
</organism>
<dbReference type="Pfam" id="PF04233">
    <property type="entry name" value="Phage_Mu_F"/>
    <property type="match status" value="1"/>
</dbReference>